<accession>A0AAE1YZ54</accession>
<feature type="compositionally biased region" description="Polar residues" evidence="1">
    <location>
        <begin position="16"/>
        <end position="31"/>
    </location>
</feature>
<dbReference type="EMBL" id="JACGWO010000001">
    <property type="protein sequence ID" value="KAK4438772.1"/>
    <property type="molecule type" value="Genomic_DNA"/>
</dbReference>
<reference evidence="2" key="1">
    <citation type="submission" date="2020-06" db="EMBL/GenBank/DDBJ databases">
        <authorList>
            <person name="Li T."/>
            <person name="Hu X."/>
            <person name="Zhang T."/>
            <person name="Song X."/>
            <person name="Zhang H."/>
            <person name="Dai N."/>
            <person name="Sheng W."/>
            <person name="Hou X."/>
            <person name="Wei L."/>
        </authorList>
    </citation>
    <scope>NUCLEOTIDE SEQUENCE</scope>
    <source>
        <strain evidence="2">3651</strain>
        <tissue evidence="2">Leaf</tissue>
    </source>
</reference>
<comment type="caution">
    <text evidence="2">The sequence shown here is derived from an EMBL/GenBank/DDBJ whole genome shotgun (WGS) entry which is preliminary data.</text>
</comment>
<dbReference type="Proteomes" id="UP001293254">
    <property type="component" value="Unassembled WGS sequence"/>
</dbReference>
<feature type="region of interest" description="Disordered" evidence="1">
    <location>
        <begin position="1"/>
        <end position="31"/>
    </location>
</feature>
<keyword evidence="3" id="KW-1185">Reference proteome</keyword>
<evidence type="ECO:0000256" key="1">
    <source>
        <dbReference type="SAM" id="MobiDB-lite"/>
    </source>
</evidence>
<name>A0AAE1YZ54_9LAMI</name>
<proteinExistence type="predicted"/>
<reference evidence="2" key="2">
    <citation type="journal article" date="2024" name="Plant">
        <title>Genomic evolution and insights into agronomic trait innovations of Sesamum species.</title>
        <authorList>
            <person name="Miao H."/>
            <person name="Wang L."/>
            <person name="Qu L."/>
            <person name="Liu H."/>
            <person name="Sun Y."/>
            <person name="Le M."/>
            <person name="Wang Q."/>
            <person name="Wei S."/>
            <person name="Zheng Y."/>
            <person name="Lin W."/>
            <person name="Duan Y."/>
            <person name="Cao H."/>
            <person name="Xiong S."/>
            <person name="Wang X."/>
            <person name="Wei L."/>
            <person name="Li C."/>
            <person name="Ma Q."/>
            <person name="Ju M."/>
            <person name="Zhao R."/>
            <person name="Li G."/>
            <person name="Mu C."/>
            <person name="Tian Q."/>
            <person name="Mei H."/>
            <person name="Zhang T."/>
            <person name="Gao T."/>
            <person name="Zhang H."/>
        </authorList>
    </citation>
    <scope>NUCLEOTIDE SEQUENCE</scope>
    <source>
        <strain evidence="2">3651</strain>
    </source>
</reference>
<evidence type="ECO:0000313" key="2">
    <source>
        <dbReference type="EMBL" id="KAK4438772.1"/>
    </source>
</evidence>
<sequence length="133" mass="13577">MPQRREPKVAPEATRASGSGSQRGATVFSSFSGLGRGASADGVQAHRASFQPTSVASFSPGRLFRQAHTGVPEGFVQGTGVDSEVGSDDSLMEHEGMAAGEAISAAKDLGIEDSAECVPSTIPETRSLGLLAT</sequence>
<evidence type="ECO:0000313" key="3">
    <source>
        <dbReference type="Proteomes" id="UP001293254"/>
    </source>
</evidence>
<dbReference type="AlphaFoldDB" id="A0AAE1YZ54"/>
<organism evidence="2 3">
    <name type="scientific">Sesamum alatum</name>
    <dbReference type="NCBI Taxonomy" id="300844"/>
    <lineage>
        <taxon>Eukaryota</taxon>
        <taxon>Viridiplantae</taxon>
        <taxon>Streptophyta</taxon>
        <taxon>Embryophyta</taxon>
        <taxon>Tracheophyta</taxon>
        <taxon>Spermatophyta</taxon>
        <taxon>Magnoliopsida</taxon>
        <taxon>eudicotyledons</taxon>
        <taxon>Gunneridae</taxon>
        <taxon>Pentapetalae</taxon>
        <taxon>asterids</taxon>
        <taxon>lamiids</taxon>
        <taxon>Lamiales</taxon>
        <taxon>Pedaliaceae</taxon>
        <taxon>Sesamum</taxon>
    </lineage>
</organism>
<protein>
    <submittedName>
        <fullName evidence="2">Uncharacterized protein</fullName>
    </submittedName>
</protein>
<gene>
    <name evidence="2" type="ORF">Salat_0211800</name>
</gene>